<evidence type="ECO:0000259" key="2">
    <source>
        <dbReference type="SMART" id="SM00429"/>
    </source>
</evidence>
<organism evidence="3 4">
    <name type="scientific">Desmophyllum pertusum</name>
    <dbReference type="NCBI Taxonomy" id="174260"/>
    <lineage>
        <taxon>Eukaryota</taxon>
        <taxon>Metazoa</taxon>
        <taxon>Cnidaria</taxon>
        <taxon>Anthozoa</taxon>
        <taxon>Hexacorallia</taxon>
        <taxon>Scleractinia</taxon>
        <taxon>Caryophylliina</taxon>
        <taxon>Caryophylliidae</taxon>
        <taxon>Desmophyllum</taxon>
    </lineage>
</organism>
<accession>A0A9W9YDY4</accession>
<dbReference type="Pfam" id="PF01833">
    <property type="entry name" value="TIG"/>
    <property type="match status" value="8"/>
</dbReference>
<evidence type="ECO:0000256" key="1">
    <source>
        <dbReference type="ARBA" id="ARBA00022729"/>
    </source>
</evidence>
<sequence length="1274" mass="135493">MCACFLYVNKSPFSFELGVPGNYWFKLSLAGRTSNNIHINASENDIKQQLQNMIGWYCSYQSPPERAYYYNGFESPPQGPEWGERILKSRPYCGRFSLKNPRYIFYGGQTKDMFGRVLKGYDVARYQQLCFSYKGKMKDDINFRISYTDKSGADQRSWRTYSIVTIPDEKWHQLCMNVHDQILHDAYTKADSRYKMFVEVISVTRDSGVDLYIDDVFIWRESVKVQRLLSAAEPGGNIVESVKVQSLGPRVWSVSLTPASCGTGIELLQIAEATVVSGNTASDQAIFRPINATENSNIVVSRDQAATPLVGGTFDLFLENEKVKGIPANISADELKSILESNFNIGKVSVSRVGSCASYNWTVEWATTGGDQPTITVDGTGLTGNKVSIKAVTIDDGGLFLRPIPGDMLRVAEIKPQVTVTVNNIPSSCSKRSCSFTFSSPATPALTSISPQKGTAGTDITLTGSGFSSNIHEVNVTIGGTTCHVTSTSETTIKCSAGQSIGGSHEVVVKIGNKGFAKPASRNISFTYEVSVNWIKPARGSIGGGTLVTITGYGFGVTPNDSNVTIGGSVCNVLNISLTEISCVTSSHNLSNASVNVVIGSEVGSMLNAFWYDSGMTPLVSSLSSSEGSVSGGEELMIQGTGFGVQQWTIKIGPRPCIVTLYSDVFIKCTTPANAPGIYDVLVCVNGKGCAVDAGLRSRPPQFKYILEVIDISPRYGSIFGGTVLTVAGRGFSDNTLAIAVNVGDIRCKVLSSRSSTIMCRTDASSTTHNVDNTGLHPEYGIGYAWNPQTIVINAGDFVQWRWMSPELSGLKFGVQQTRDSSTTMYDGKGFKSARSGSGNFSQQFNLSGTYFYSSGEVDPYGAIVMKGKVIVNDFKTNSHDIKVLVGGVVAPYNVSGVKPVDSSSSDCQSGVTSAIPQCASSDTLQSNPSSISFTFWKCSTPEVTSVSPNNGTSSTLLTIKGKGFGLANCQNEVKIGSRDCVVQSSADDKITCLVTTGNQLSAGTPHSVSVRVNNRGSAVIKIENRQHASFTLLPRIQSVSPPTGSIMGCSILTINGDGFTPYPDVLIGGAPCTILSSSYTHIKCQTTATNAPQSLPVVVRVHGMNSNCASSCTFTYSAAKTPIVDSVIPSAIVGDYNTIHIYGSGLPSRASDLDIKIGTTSCIVLSSSQYSASCRVGSVVAGKHDVKVHVAGQGCAMFEGGASAVIDSLAIVSSITPTEGSIMGGTDLSIKGSGFHPGQTTVKIGESPCPIVRVTSSEVVCRTSAHGPGSFEV</sequence>
<dbReference type="InterPro" id="IPR013783">
    <property type="entry name" value="Ig-like_fold"/>
</dbReference>
<feature type="domain" description="IPT/TIG" evidence="2">
    <location>
        <begin position="1122"/>
        <end position="1202"/>
    </location>
</feature>
<dbReference type="EMBL" id="MU827793">
    <property type="protein sequence ID" value="KAJ7330249.1"/>
    <property type="molecule type" value="Genomic_DNA"/>
</dbReference>
<feature type="domain" description="IPT/TIG" evidence="2">
    <location>
        <begin position="443"/>
        <end position="529"/>
    </location>
</feature>
<dbReference type="InterPro" id="IPR008972">
    <property type="entry name" value="Cupredoxin"/>
</dbReference>
<gene>
    <name evidence="3" type="ORF">OS493_022773</name>
</gene>
<dbReference type="OrthoDB" id="5956691at2759"/>
<dbReference type="AlphaFoldDB" id="A0A9W9YDY4"/>
<evidence type="ECO:0000313" key="4">
    <source>
        <dbReference type="Proteomes" id="UP001163046"/>
    </source>
</evidence>
<dbReference type="InterPro" id="IPR052387">
    <property type="entry name" value="Fibrocystin"/>
</dbReference>
<dbReference type="PANTHER" id="PTHR46769:SF2">
    <property type="entry name" value="FIBROCYSTIN-L ISOFORM 2 PRECURSOR-RELATED"/>
    <property type="match status" value="1"/>
</dbReference>
<proteinExistence type="predicted"/>
<feature type="domain" description="IPT/TIG" evidence="2">
    <location>
        <begin position="707"/>
        <end position="792"/>
    </location>
</feature>
<feature type="domain" description="IPT/TIG" evidence="2">
    <location>
        <begin position="941"/>
        <end position="1032"/>
    </location>
</feature>
<comment type="caution">
    <text evidence="3">The sequence shown here is derived from an EMBL/GenBank/DDBJ whole genome shotgun (WGS) entry which is preliminary data.</text>
</comment>
<dbReference type="CDD" id="cd00603">
    <property type="entry name" value="IPT_PCSR"/>
    <property type="match status" value="7"/>
</dbReference>
<dbReference type="SMART" id="SM00429">
    <property type="entry name" value="IPT"/>
    <property type="match status" value="7"/>
</dbReference>
<protein>
    <recommendedName>
        <fullName evidence="2">IPT/TIG domain-containing protein</fullName>
    </recommendedName>
</protein>
<name>A0A9W9YDY4_9CNID</name>
<dbReference type="SUPFAM" id="SSF81296">
    <property type="entry name" value="E set domains"/>
    <property type="match status" value="8"/>
</dbReference>
<evidence type="ECO:0000313" key="3">
    <source>
        <dbReference type="EMBL" id="KAJ7330249.1"/>
    </source>
</evidence>
<keyword evidence="1" id="KW-0732">Signal</keyword>
<dbReference type="Proteomes" id="UP001163046">
    <property type="component" value="Unassembled WGS sequence"/>
</dbReference>
<dbReference type="InterPro" id="IPR014756">
    <property type="entry name" value="Ig_E-set"/>
</dbReference>
<feature type="domain" description="IPT/TIG" evidence="2">
    <location>
        <begin position="1034"/>
        <end position="1118"/>
    </location>
</feature>
<dbReference type="SUPFAM" id="SSF49503">
    <property type="entry name" value="Cupredoxins"/>
    <property type="match status" value="1"/>
</dbReference>
<keyword evidence="4" id="KW-1185">Reference proteome</keyword>
<feature type="domain" description="IPT/TIG" evidence="2">
    <location>
        <begin position="531"/>
        <end position="613"/>
    </location>
</feature>
<dbReference type="InterPro" id="IPR002909">
    <property type="entry name" value="IPT_dom"/>
</dbReference>
<feature type="domain" description="IPT/TIG" evidence="2">
    <location>
        <begin position="617"/>
        <end position="706"/>
    </location>
</feature>
<dbReference type="Gene3D" id="2.60.40.420">
    <property type="entry name" value="Cupredoxins - blue copper proteins"/>
    <property type="match status" value="1"/>
</dbReference>
<dbReference type="Gene3D" id="2.60.40.10">
    <property type="entry name" value="Immunoglobulins"/>
    <property type="match status" value="8"/>
</dbReference>
<reference evidence="3" key="1">
    <citation type="submission" date="2023-01" db="EMBL/GenBank/DDBJ databases">
        <title>Genome assembly of the deep-sea coral Lophelia pertusa.</title>
        <authorList>
            <person name="Herrera S."/>
            <person name="Cordes E."/>
        </authorList>
    </citation>
    <scope>NUCLEOTIDE SEQUENCE</scope>
    <source>
        <strain evidence="3">USNM1676648</strain>
        <tissue evidence="3">Polyp</tissue>
    </source>
</reference>
<dbReference type="PANTHER" id="PTHR46769">
    <property type="entry name" value="POLYCYSTIC KIDNEY AND HEPATIC DISEASE 1 (AUTOSOMAL RECESSIVE)-LIKE 1"/>
    <property type="match status" value="1"/>
</dbReference>